<dbReference type="GO" id="GO:0003677">
    <property type="term" value="F:DNA binding"/>
    <property type="evidence" value="ECO:0007669"/>
    <property type="project" value="UniProtKB-KW"/>
</dbReference>
<keyword evidence="3 6" id="KW-0731">Sigma factor</keyword>
<dbReference type="InterPro" id="IPR000838">
    <property type="entry name" value="RNA_pol_sigma70_ECF_CS"/>
</dbReference>
<dbReference type="RefSeq" id="WP_145190234.1">
    <property type="nucleotide sequence ID" value="NZ_CP036290.1"/>
</dbReference>
<evidence type="ECO:0000256" key="3">
    <source>
        <dbReference type="ARBA" id="ARBA00023082"/>
    </source>
</evidence>
<evidence type="ECO:0000256" key="5">
    <source>
        <dbReference type="ARBA" id="ARBA00023163"/>
    </source>
</evidence>
<proteinExistence type="inferred from homology"/>
<name>A0A518D386_9BACT</name>
<dbReference type="InterPro" id="IPR014284">
    <property type="entry name" value="RNA_pol_sigma-70_dom"/>
</dbReference>
<gene>
    <name evidence="10" type="primary">sigE_4</name>
    <name evidence="10" type="ORF">Pla163_30840</name>
</gene>
<organism evidence="10 11">
    <name type="scientific">Rohdeia mirabilis</name>
    <dbReference type="NCBI Taxonomy" id="2528008"/>
    <lineage>
        <taxon>Bacteria</taxon>
        <taxon>Pseudomonadati</taxon>
        <taxon>Planctomycetota</taxon>
        <taxon>Planctomycetia</taxon>
        <taxon>Planctomycetia incertae sedis</taxon>
        <taxon>Rohdeia</taxon>
    </lineage>
</organism>
<dbReference type="InterPro" id="IPR008969">
    <property type="entry name" value="CarboxyPept-like_regulatory"/>
</dbReference>
<keyword evidence="11" id="KW-1185">Reference proteome</keyword>
<evidence type="ECO:0000313" key="11">
    <source>
        <dbReference type="Proteomes" id="UP000319342"/>
    </source>
</evidence>
<evidence type="ECO:0000256" key="1">
    <source>
        <dbReference type="ARBA" id="ARBA00010641"/>
    </source>
</evidence>
<evidence type="ECO:0000256" key="7">
    <source>
        <dbReference type="SAM" id="MobiDB-lite"/>
    </source>
</evidence>
<dbReference type="Gene3D" id="2.60.40.1120">
    <property type="entry name" value="Carboxypeptidase-like, regulatory domain"/>
    <property type="match status" value="1"/>
</dbReference>
<evidence type="ECO:0000256" key="4">
    <source>
        <dbReference type="ARBA" id="ARBA00023125"/>
    </source>
</evidence>
<reference evidence="10 11" key="1">
    <citation type="submission" date="2019-02" db="EMBL/GenBank/DDBJ databases">
        <title>Deep-cultivation of Planctomycetes and their phenomic and genomic characterization uncovers novel biology.</title>
        <authorList>
            <person name="Wiegand S."/>
            <person name="Jogler M."/>
            <person name="Boedeker C."/>
            <person name="Pinto D."/>
            <person name="Vollmers J."/>
            <person name="Rivas-Marin E."/>
            <person name="Kohn T."/>
            <person name="Peeters S.H."/>
            <person name="Heuer A."/>
            <person name="Rast P."/>
            <person name="Oberbeckmann S."/>
            <person name="Bunk B."/>
            <person name="Jeske O."/>
            <person name="Meyerdierks A."/>
            <person name="Storesund J.E."/>
            <person name="Kallscheuer N."/>
            <person name="Luecker S."/>
            <person name="Lage O.M."/>
            <person name="Pohl T."/>
            <person name="Merkel B.J."/>
            <person name="Hornburger P."/>
            <person name="Mueller R.-W."/>
            <person name="Bruemmer F."/>
            <person name="Labrenz M."/>
            <person name="Spormann A.M."/>
            <person name="Op den Camp H."/>
            <person name="Overmann J."/>
            <person name="Amann R."/>
            <person name="Jetten M.S.M."/>
            <person name="Mascher T."/>
            <person name="Medema M.H."/>
            <person name="Devos D.P."/>
            <person name="Kaster A.-K."/>
            <person name="Ovreas L."/>
            <person name="Rohde M."/>
            <person name="Galperin M.Y."/>
            <person name="Jogler C."/>
        </authorList>
    </citation>
    <scope>NUCLEOTIDE SEQUENCE [LARGE SCALE GENOMIC DNA]</scope>
    <source>
        <strain evidence="10 11">Pla163</strain>
    </source>
</reference>
<evidence type="ECO:0000256" key="2">
    <source>
        <dbReference type="ARBA" id="ARBA00023015"/>
    </source>
</evidence>
<dbReference type="Pfam" id="PF04542">
    <property type="entry name" value="Sigma70_r2"/>
    <property type="match status" value="1"/>
</dbReference>
<protein>
    <recommendedName>
        <fullName evidence="6">RNA polymerase sigma factor</fullName>
    </recommendedName>
</protein>
<evidence type="ECO:0000256" key="6">
    <source>
        <dbReference type="RuleBase" id="RU000716"/>
    </source>
</evidence>
<sequence length="1088" mass="117085">MPAERPRDEDFRAYVERGDVEALARFFDAAAPRLLLVAAHVAPAGVEAEDLVQQTFLEALRGQFEPRPDATALSWLASILRRRAIDEHRRAHRSREKSLEAQHDRPGREPDPVERLADDEAFELVVIAIDALESPQREVVSLRLVHGMDPATIAHTLGRQPGTVRMQLKRGLERLRDALPAGIATLLGAFVGGRALEHVRAEVLDEALRLTPDPSAPTDATATTRLGPWNLLRTLAMNHPLVTLSLPLVLAALPWMLAPEPQASNEPIALTEEAHAPPAPTSAPATMALIEEAESREAVPNASATPPPATDGPLIVGRVVDRNGAPLADATLTVEVEEPRVPGEPRKRTTLPEVEVEDDGTFSFDTGLASPQELRFSVRSPGRPRLSLWTSLEGSETTIQVGDIRFPPTGTLQGTVLSPDGSTIPWPESITVKVLGSDWSANEVLMTNNVLPPVTHTPTSGTQHSFVVENVPAGRIQYMVESSTHAAGDMNFWVAADEVTRLDVVWTDQDPRGSIKVRFRESASNMVSSKDAAGLTFRLLLDDGSEREPDRSWYGGAEFHAVPMGLHTVAVDHPAYEPVSVQMSPLAEWQEIALVGAAAVRLRVVGVDGERVETYSVYATPVQLAFPLGTDLHPNAEADGDAVLYAAVPCIDQLWIVVLPTGERRTVALEGLARGETRDVTLDFGQGPNIRGTVRDPDGAPLAGVHVEARPRLGWSIAHFDVQAPYEYTTDRQRLHLNAQPQPLLTDENGRFAFEGVLDDTYDVLAHTSPWNYASTTWSAQGADLDLLLPPTRTLLVHRPNPLSGSESEPESSNTFRIDVRASSTTPLTTMRKSGAWREELDDGTIAFHGLPHEAIDVLVTYPRSVGNAAGPSVRTFVAATVPAESNDGEAVTVDTSGIAPASLALDLGIVGSQKGALGLYGVLVASPITTPPVQLAVPIDPDGRARYAFVPPGTWDLYVTPQMDGIGNLASPIWKSPLGRHAFVSGAAVELSPQLEFATKALGLVDPAGTPLAQRSIWFGQGGTKVMHTTDGEGRIELSLPPGSYTLELRSEDPDAPITASGPQATFEWTVDGPLDDTLTLEPPATD</sequence>
<dbReference type="GO" id="GO:0016987">
    <property type="term" value="F:sigma factor activity"/>
    <property type="evidence" value="ECO:0007669"/>
    <property type="project" value="UniProtKB-KW"/>
</dbReference>
<dbReference type="PANTHER" id="PTHR43133:SF8">
    <property type="entry name" value="RNA POLYMERASE SIGMA FACTOR HI_1459-RELATED"/>
    <property type="match status" value="1"/>
</dbReference>
<feature type="domain" description="RNA polymerase sigma-70 region 2" evidence="8">
    <location>
        <begin position="27"/>
        <end position="93"/>
    </location>
</feature>
<feature type="domain" description="RNA polymerase sigma factor 70 region 4 type 2" evidence="9">
    <location>
        <begin position="128"/>
        <end position="175"/>
    </location>
</feature>
<dbReference type="InterPro" id="IPR013249">
    <property type="entry name" value="RNA_pol_sigma70_r4_t2"/>
</dbReference>
<dbReference type="SUPFAM" id="SSF88946">
    <property type="entry name" value="Sigma2 domain of RNA polymerase sigma factors"/>
    <property type="match status" value="1"/>
</dbReference>
<dbReference type="EMBL" id="CP036290">
    <property type="protein sequence ID" value="QDU85937.1"/>
    <property type="molecule type" value="Genomic_DNA"/>
</dbReference>
<dbReference type="AlphaFoldDB" id="A0A518D386"/>
<dbReference type="Gene3D" id="1.10.10.10">
    <property type="entry name" value="Winged helix-like DNA-binding domain superfamily/Winged helix DNA-binding domain"/>
    <property type="match status" value="1"/>
</dbReference>
<accession>A0A518D386</accession>
<dbReference type="InterPro" id="IPR036388">
    <property type="entry name" value="WH-like_DNA-bd_sf"/>
</dbReference>
<dbReference type="SUPFAM" id="SSF49464">
    <property type="entry name" value="Carboxypeptidase regulatory domain-like"/>
    <property type="match status" value="1"/>
</dbReference>
<feature type="region of interest" description="Disordered" evidence="7">
    <location>
        <begin position="90"/>
        <end position="114"/>
    </location>
</feature>
<dbReference type="NCBIfam" id="TIGR02937">
    <property type="entry name" value="sigma70-ECF"/>
    <property type="match status" value="1"/>
</dbReference>
<evidence type="ECO:0000259" key="9">
    <source>
        <dbReference type="Pfam" id="PF08281"/>
    </source>
</evidence>
<dbReference type="GO" id="GO:0006352">
    <property type="term" value="P:DNA-templated transcription initiation"/>
    <property type="evidence" value="ECO:0007669"/>
    <property type="project" value="InterPro"/>
</dbReference>
<dbReference type="PROSITE" id="PS01063">
    <property type="entry name" value="SIGMA70_ECF"/>
    <property type="match status" value="1"/>
</dbReference>
<dbReference type="PANTHER" id="PTHR43133">
    <property type="entry name" value="RNA POLYMERASE ECF-TYPE SIGMA FACTO"/>
    <property type="match status" value="1"/>
</dbReference>
<keyword evidence="2 6" id="KW-0805">Transcription regulation</keyword>
<dbReference type="Pfam" id="PF08281">
    <property type="entry name" value="Sigma70_r4_2"/>
    <property type="match status" value="1"/>
</dbReference>
<dbReference type="InterPro" id="IPR013324">
    <property type="entry name" value="RNA_pol_sigma_r3/r4-like"/>
</dbReference>
<dbReference type="OrthoDB" id="273082at2"/>
<keyword evidence="4 6" id="KW-0238">DNA-binding</keyword>
<dbReference type="InterPro" id="IPR013325">
    <property type="entry name" value="RNA_pol_sigma_r2"/>
</dbReference>
<evidence type="ECO:0000259" key="8">
    <source>
        <dbReference type="Pfam" id="PF04542"/>
    </source>
</evidence>
<evidence type="ECO:0000313" key="10">
    <source>
        <dbReference type="EMBL" id="QDU85937.1"/>
    </source>
</evidence>
<dbReference type="Gene3D" id="1.10.1740.10">
    <property type="match status" value="1"/>
</dbReference>
<comment type="similarity">
    <text evidence="1 6">Belongs to the sigma-70 factor family. ECF subfamily.</text>
</comment>
<dbReference type="InterPro" id="IPR007627">
    <property type="entry name" value="RNA_pol_sigma70_r2"/>
</dbReference>
<feature type="compositionally biased region" description="Basic and acidic residues" evidence="7">
    <location>
        <begin position="96"/>
        <end position="114"/>
    </location>
</feature>
<dbReference type="Proteomes" id="UP000319342">
    <property type="component" value="Chromosome"/>
</dbReference>
<keyword evidence="5 6" id="KW-0804">Transcription</keyword>
<dbReference type="InterPro" id="IPR039425">
    <property type="entry name" value="RNA_pol_sigma-70-like"/>
</dbReference>
<dbReference type="SUPFAM" id="SSF88659">
    <property type="entry name" value="Sigma3 and sigma4 domains of RNA polymerase sigma factors"/>
    <property type="match status" value="1"/>
</dbReference>